<reference evidence="7" key="1">
    <citation type="journal article" date="2019" name="Int. J. Syst. Evol. Microbiol.">
        <title>The Global Catalogue of Microorganisms (GCM) 10K type strain sequencing project: providing services to taxonomists for standard genome sequencing and annotation.</title>
        <authorList>
            <consortium name="The Broad Institute Genomics Platform"/>
            <consortium name="The Broad Institute Genome Sequencing Center for Infectious Disease"/>
            <person name="Wu L."/>
            <person name="Ma J."/>
        </authorList>
    </citation>
    <scope>NUCLEOTIDE SEQUENCE [LARGE SCALE GENOMIC DNA]</scope>
    <source>
        <strain evidence="7">CGMCC 4.7645</strain>
    </source>
</reference>
<evidence type="ECO:0000313" key="7">
    <source>
        <dbReference type="Proteomes" id="UP001597417"/>
    </source>
</evidence>
<proteinExistence type="inferred from homology"/>
<feature type="domain" description="HTH lysR-type" evidence="5">
    <location>
        <begin position="1"/>
        <end position="59"/>
    </location>
</feature>
<name>A0ABW5FNV6_9PSEU</name>
<sequence>MKLQQLHYVLAIVEHGNHLSAAAQALHTSQPGISRQLQLLEAELGFEIFSRSRNRIEGLTPPGELVVEIAKRIMSDVAAISALKADLAAADEGTLTIATTHTQANYVLPKVIGPFVADFPKVQVILKQGDPEGICALVDAGEADIAIGTDTLHSFPALISLPCFAMPRTVVAPAGHPVLDGEELTLARIARYPIITYDSRFSGHRKVRTAFERAGLEPKVVLSAIDAGVCKTYVKLGLGLAILAKITFDPEEDTGLRAIDADHLFESSTTYLKLRHNAYLRPYLLEFIRRFAPHLTPEVVRATLRERRQVSS</sequence>
<dbReference type="Gene3D" id="3.40.190.10">
    <property type="entry name" value="Periplasmic binding protein-like II"/>
    <property type="match status" value="2"/>
</dbReference>
<dbReference type="EMBL" id="JBHUKR010000004">
    <property type="protein sequence ID" value="MFD2415900.1"/>
    <property type="molecule type" value="Genomic_DNA"/>
</dbReference>
<dbReference type="Gene3D" id="1.10.10.10">
    <property type="entry name" value="Winged helix-like DNA-binding domain superfamily/Winged helix DNA-binding domain"/>
    <property type="match status" value="1"/>
</dbReference>
<keyword evidence="2" id="KW-0805">Transcription regulation</keyword>
<comment type="caution">
    <text evidence="6">The sequence shown here is derived from an EMBL/GenBank/DDBJ whole genome shotgun (WGS) entry which is preliminary data.</text>
</comment>
<dbReference type="InterPro" id="IPR036388">
    <property type="entry name" value="WH-like_DNA-bd_sf"/>
</dbReference>
<dbReference type="InterPro" id="IPR000847">
    <property type="entry name" value="LysR_HTH_N"/>
</dbReference>
<protein>
    <submittedName>
        <fullName evidence="6">LysR substrate-binding domain-containing protein</fullName>
    </submittedName>
</protein>
<evidence type="ECO:0000313" key="6">
    <source>
        <dbReference type="EMBL" id="MFD2415900.1"/>
    </source>
</evidence>
<dbReference type="InterPro" id="IPR036390">
    <property type="entry name" value="WH_DNA-bd_sf"/>
</dbReference>
<organism evidence="6 7">
    <name type="scientific">Amycolatopsis pigmentata</name>
    <dbReference type="NCBI Taxonomy" id="450801"/>
    <lineage>
        <taxon>Bacteria</taxon>
        <taxon>Bacillati</taxon>
        <taxon>Actinomycetota</taxon>
        <taxon>Actinomycetes</taxon>
        <taxon>Pseudonocardiales</taxon>
        <taxon>Pseudonocardiaceae</taxon>
        <taxon>Amycolatopsis</taxon>
    </lineage>
</organism>
<dbReference type="PANTHER" id="PTHR30126:SF6">
    <property type="entry name" value="HTH-TYPE TRANSCRIPTIONAL REGULATOR CYSB-RELATED"/>
    <property type="match status" value="1"/>
</dbReference>
<dbReference type="Pfam" id="PF00126">
    <property type="entry name" value="HTH_1"/>
    <property type="match status" value="1"/>
</dbReference>
<dbReference type="InterPro" id="IPR005119">
    <property type="entry name" value="LysR_subst-bd"/>
</dbReference>
<evidence type="ECO:0000256" key="2">
    <source>
        <dbReference type="ARBA" id="ARBA00023015"/>
    </source>
</evidence>
<dbReference type="Proteomes" id="UP001597417">
    <property type="component" value="Unassembled WGS sequence"/>
</dbReference>
<dbReference type="RefSeq" id="WP_378262121.1">
    <property type="nucleotide sequence ID" value="NZ_JBHUKR010000004.1"/>
</dbReference>
<comment type="similarity">
    <text evidence="1">Belongs to the LysR transcriptional regulatory family.</text>
</comment>
<dbReference type="PROSITE" id="PS50931">
    <property type="entry name" value="HTH_LYSR"/>
    <property type="match status" value="1"/>
</dbReference>
<dbReference type="SUPFAM" id="SSF46785">
    <property type="entry name" value="Winged helix' DNA-binding domain"/>
    <property type="match status" value="1"/>
</dbReference>
<dbReference type="Pfam" id="PF03466">
    <property type="entry name" value="LysR_substrate"/>
    <property type="match status" value="1"/>
</dbReference>
<dbReference type="PRINTS" id="PR00039">
    <property type="entry name" value="HTHLYSR"/>
</dbReference>
<evidence type="ECO:0000256" key="3">
    <source>
        <dbReference type="ARBA" id="ARBA00023125"/>
    </source>
</evidence>
<dbReference type="SUPFAM" id="SSF53850">
    <property type="entry name" value="Periplasmic binding protein-like II"/>
    <property type="match status" value="1"/>
</dbReference>
<keyword evidence="7" id="KW-1185">Reference proteome</keyword>
<evidence type="ECO:0000256" key="1">
    <source>
        <dbReference type="ARBA" id="ARBA00009437"/>
    </source>
</evidence>
<dbReference type="PANTHER" id="PTHR30126">
    <property type="entry name" value="HTH-TYPE TRANSCRIPTIONAL REGULATOR"/>
    <property type="match status" value="1"/>
</dbReference>
<evidence type="ECO:0000259" key="5">
    <source>
        <dbReference type="PROSITE" id="PS50931"/>
    </source>
</evidence>
<evidence type="ECO:0000256" key="4">
    <source>
        <dbReference type="ARBA" id="ARBA00023163"/>
    </source>
</evidence>
<keyword evidence="3" id="KW-0238">DNA-binding</keyword>
<gene>
    <name evidence="6" type="ORF">ACFSXZ_06125</name>
</gene>
<accession>A0ABW5FNV6</accession>
<keyword evidence="4" id="KW-0804">Transcription</keyword>